<evidence type="ECO:0000256" key="3">
    <source>
        <dbReference type="ARBA" id="ARBA00012438"/>
    </source>
</evidence>
<dbReference type="AlphaFoldDB" id="K9W4S3"/>
<dbReference type="SUPFAM" id="SSF47384">
    <property type="entry name" value="Homodimeric domain of signal transducing histidine kinase"/>
    <property type="match status" value="1"/>
</dbReference>
<keyword evidence="10 12" id="KW-0472">Membrane</keyword>
<sequence>MLKLRSFRIRIALVSAILAGSALVGFGVISWWLIYNAKVSRLDGALKIQLMRTARPRGENQNRWEFYETRLPRGLQIQAQTPIGILVIDKNGNTIYQSQSWATDLKVNNLWSSRAQGSYPLPPNDEGRLSETEQEPSAGQGFEPERLPNIPPPNIRLATKRASGDTWRVGAINSPRHRVAIAVSLQAIDQEMVGIGSIFLISLPIVLILIAGGAWWLSGTALSPIERLTTAIRQVTVKGLEQRVEIGATDIEFVELIQVFNQMLERLERNFKQASRFSGDAAHELKTPLTILQGELERAMQQAESGSEVQQSLGSLLDEVHRLSAIVRKLLLLSLADAGQMSLHLIEVNLSHLLIEMTEDIEMLAPELDVQTDIAPKLLVKGDRDLLVQVLQNLISNAIKYNLPNGWIKIQAYRQGTNVSVTITNCSKDIPVNERDRIFDRFHRVAPTSTHKIEGTGLGLSLAREIARSHGGDLKLGQTIPGQTAFTLTLRST</sequence>
<dbReference type="InterPro" id="IPR003660">
    <property type="entry name" value="HAMP_dom"/>
</dbReference>
<evidence type="ECO:0000256" key="4">
    <source>
        <dbReference type="ARBA" id="ARBA00022553"/>
    </source>
</evidence>
<evidence type="ECO:0000313" key="15">
    <source>
        <dbReference type="EMBL" id="AFZ15358.1"/>
    </source>
</evidence>
<dbReference type="STRING" id="1173022.Cri9333_4578"/>
<dbReference type="Gene3D" id="3.30.565.10">
    <property type="entry name" value="Histidine kinase-like ATPase, C-terminal domain"/>
    <property type="match status" value="1"/>
</dbReference>
<dbReference type="PANTHER" id="PTHR45436">
    <property type="entry name" value="SENSOR HISTIDINE KINASE YKOH"/>
    <property type="match status" value="1"/>
</dbReference>
<protein>
    <recommendedName>
        <fullName evidence="3">histidine kinase</fullName>
        <ecNumber evidence="3">2.7.13.3</ecNumber>
    </recommendedName>
</protein>
<dbReference type="InterPro" id="IPR036890">
    <property type="entry name" value="HATPase_C_sf"/>
</dbReference>
<dbReference type="GO" id="GO:0000155">
    <property type="term" value="F:phosphorelay sensor kinase activity"/>
    <property type="evidence" value="ECO:0007669"/>
    <property type="project" value="InterPro"/>
</dbReference>
<dbReference type="PRINTS" id="PR00344">
    <property type="entry name" value="BCTRLSENSOR"/>
</dbReference>
<dbReference type="InterPro" id="IPR003661">
    <property type="entry name" value="HisK_dim/P_dom"/>
</dbReference>
<dbReference type="PROSITE" id="PS50885">
    <property type="entry name" value="HAMP"/>
    <property type="match status" value="1"/>
</dbReference>
<gene>
    <name evidence="15" type="ORF">Cri9333_4578</name>
</gene>
<keyword evidence="6 12" id="KW-0812">Transmembrane</keyword>
<dbReference type="CDD" id="cd00075">
    <property type="entry name" value="HATPase"/>
    <property type="match status" value="1"/>
</dbReference>
<dbReference type="PANTHER" id="PTHR45436:SF15">
    <property type="entry name" value="SENSOR HISTIDINE KINASE CUSS"/>
    <property type="match status" value="1"/>
</dbReference>
<dbReference type="RefSeq" id="WP_015205449.1">
    <property type="nucleotide sequence ID" value="NC_019753.1"/>
</dbReference>
<dbReference type="InterPro" id="IPR005467">
    <property type="entry name" value="His_kinase_dom"/>
</dbReference>
<reference evidence="15 16" key="1">
    <citation type="submission" date="2012-06" db="EMBL/GenBank/DDBJ databases">
        <title>Finished chromosome of genome of Crinalium epipsammum PCC 9333.</title>
        <authorList>
            <consortium name="US DOE Joint Genome Institute"/>
            <person name="Gugger M."/>
            <person name="Coursin T."/>
            <person name="Rippka R."/>
            <person name="Tandeau De Marsac N."/>
            <person name="Huntemann M."/>
            <person name="Wei C.-L."/>
            <person name="Han J."/>
            <person name="Detter J.C."/>
            <person name="Han C."/>
            <person name="Tapia R."/>
            <person name="Davenport K."/>
            <person name="Daligault H."/>
            <person name="Erkkila T."/>
            <person name="Gu W."/>
            <person name="Munk A.C.C."/>
            <person name="Teshima H."/>
            <person name="Xu Y."/>
            <person name="Chain P."/>
            <person name="Chen A."/>
            <person name="Krypides N."/>
            <person name="Mavromatis K."/>
            <person name="Markowitz V."/>
            <person name="Szeto E."/>
            <person name="Ivanova N."/>
            <person name="Mikhailova N."/>
            <person name="Ovchinnikova G."/>
            <person name="Pagani I."/>
            <person name="Pati A."/>
            <person name="Goodwin L."/>
            <person name="Peters L."/>
            <person name="Pitluck S."/>
            <person name="Woyke T."/>
            <person name="Kerfeld C."/>
        </authorList>
    </citation>
    <scope>NUCLEOTIDE SEQUENCE [LARGE SCALE GENOMIC DNA]</scope>
    <source>
        <strain evidence="15 16">PCC 9333</strain>
    </source>
</reference>
<comment type="subcellular location">
    <subcellularLocation>
        <location evidence="2">Membrane</location>
        <topology evidence="2">Multi-pass membrane protein</topology>
    </subcellularLocation>
</comment>
<dbReference type="KEGG" id="cep:Cri9333_4578"/>
<dbReference type="InterPro" id="IPR003594">
    <property type="entry name" value="HATPase_dom"/>
</dbReference>
<evidence type="ECO:0000256" key="9">
    <source>
        <dbReference type="ARBA" id="ARBA00023012"/>
    </source>
</evidence>
<evidence type="ECO:0000259" key="14">
    <source>
        <dbReference type="PROSITE" id="PS50885"/>
    </source>
</evidence>
<keyword evidence="5" id="KW-0808">Transferase</keyword>
<evidence type="ECO:0000256" key="6">
    <source>
        <dbReference type="ARBA" id="ARBA00022692"/>
    </source>
</evidence>
<dbReference type="Pfam" id="PF00512">
    <property type="entry name" value="HisKA"/>
    <property type="match status" value="1"/>
</dbReference>
<dbReference type="SMART" id="SM00388">
    <property type="entry name" value="HisKA"/>
    <property type="match status" value="1"/>
</dbReference>
<keyword evidence="7 15" id="KW-0418">Kinase</keyword>
<dbReference type="CDD" id="cd06225">
    <property type="entry name" value="HAMP"/>
    <property type="match status" value="1"/>
</dbReference>
<accession>K9W4S3</accession>
<evidence type="ECO:0000256" key="8">
    <source>
        <dbReference type="ARBA" id="ARBA00022989"/>
    </source>
</evidence>
<dbReference type="InterPro" id="IPR004358">
    <property type="entry name" value="Sig_transdc_His_kin-like_C"/>
</dbReference>
<dbReference type="Gene3D" id="1.10.287.130">
    <property type="match status" value="1"/>
</dbReference>
<keyword evidence="9" id="KW-0902">Two-component regulatory system</keyword>
<dbReference type="Gene3D" id="6.10.340.10">
    <property type="match status" value="1"/>
</dbReference>
<evidence type="ECO:0000256" key="11">
    <source>
        <dbReference type="SAM" id="MobiDB-lite"/>
    </source>
</evidence>
<evidence type="ECO:0000256" key="2">
    <source>
        <dbReference type="ARBA" id="ARBA00004141"/>
    </source>
</evidence>
<dbReference type="InterPro" id="IPR036097">
    <property type="entry name" value="HisK_dim/P_sf"/>
</dbReference>
<evidence type="ECO:0000259" key="13">
    <source>
        <dbReference type="PROSITE" id="PS50109"/>
    </source>
</evidence>
<dbReference type="SMART" id="SM00387">
    <property type="entry name" value="HATPase_c"/>
    <property type="match status" value="1"/>
</dbReference>
<evidence type="ECO:0000256" key="12">
    <source>
        <dbReference type="SAM" id="Phobius"/>
    </source>
</evidence>
<dbReference type="Proteomes" id="UP000010472">
    <property type="component" value="Chromosome"/>
</dbReference>
<dbReference type="EC" id="2.7.13.3" evidence="3"/>
<dbReference type="EMBL" id="CP003620">
    <property type="protein sequence ID" value="AFZ15358.1"/>
    <property type="molecule type" value="Genomic_DNA"/>
</dbReference>
<evidence type="ECO:0000256" key="1">
    <source>
        <dbReference type="ARBA" id="ARBA00000085"/>
    </source>
</evidence>
<name>K9W4S3_9CYAN</name>
<dbReference type="eggNOG" id="COG2205">
    <property type="taxonomic scope" value="Bacteria"/>
</dbReference>
<dbReference type="OrthoDB" id="9763461at2"/>
<evidence type="ECO:0000256" key="5">
    <source>
        <dbReference type="ARBA" id="ARBA00022679"/>
    </source>
</evidence>
<feature type="domain" description="Histidine kinase" evidence="13">
    <location>
        <begin position="280"/>
        <end position="493"/>
    </location>
</feature>
<dbReference type="HOGENOM" id="CLU_000445_89_6_3"/>
<dbReference type="GO" id="GO:0005886">
    <property type="term" value="C:plasma membrane"/>
    <property type="evidence" value="ECO:0007669"/>
    <property type="project" value="TreeGrafter"/>
</dbReference>
<keyword evidence="4" id="KW-0597">Phosphoprotein</keyword>
<dbReference type="PROSITE" id="PS50109">
    <property type="entry name" value="HIS_KIN"/>
    <property type="match status" value="1"/>
</dbReference>
<organism evidence="15 16">
    <name type="scientific">Crinalium epipsammum PCC 9333</name>
    <dbReference type="NCBI Taxonomy" id="1173022"/>
    <lineage>
        <taxon>Bacteria</taxon>
        <taxon>Bacillati</taxon>
        <taxon>Cyanobacteriota</taxon>
        <taxon>Cyanophyceae</taxon>
        <taxon>Gomontiellales</taxon>
        <taxon>Gomontiellaceae</taxon>
        <taxon>Crinalium</taxon>
    </lineage>
</organism>
<comment type="catalytic activity">
    <reaction evidence="1">
        <text>ATP + protein L-histidine = ADP + protein N-phospho-L-histidine.</text>
        <dbReference type="EC" id="2.7.13.3"/>
    </reaction>
</comment>
<keyword evidence="16" id="KW-1185">Reference proteome</keyword>
<keyword evidence="8 12" id="KW-1133">Transmembrane helix</keyword>
<evidence type="ECO:0000256" key="10">
    <source>
        <dbReference type="ARBA" id="ARBA00023136"/>
    </source>
</evidence>
<feature type="transmembrane region" description="Helical" evidence="12">
    <location>
        <begin position="12"/>
        <end position="34"/>
    </location>
</feature>
<dbReference type="CDD" id="cd00082">
    <property type="entry name" value="HisKA"/>
    <property type="match status" value="1"/>
</dbReference>
<dbReference type="Pfam" id="PF00672">
    <property type="entry name" value="HAMP"/>
    <property type="match status" value="1"/>
</dbReference>
<evidence type="ECO:0000256" key="7">
    <source>
        <dbReference type="ARBA" id="ARBA00022777"/>
    </source>
</evidence>
<feature type="domain" description="HAMP" evidence="14">
    <location>
        <begin position="219"/>
        <end position="272"/>
    </location>
</feature>
<evidence type="ECO:0000313" key="16">
    <source>
        <dbReference type="Proteomes" id="UP000010472"/>
    </source>
</evidence>
<proteinExistence type="predicted"/>
<dbReference type="SMART" id="SM00304">
    <property type="entry name" value="HAMP"/>
    <property type="match status" value="1"/>
</dbReference>
<feature type="region of interest" description="Disordered" evidence="11">
    <location>
        <begin position="117"/>
        <end position="154"/>
    </location>
</feature>
<feature type="transmembrane region" description="Helical" evidence="12">
    <location>
        <begin position="192"/>
        <end position="217"/>
    </location>
</feature>
<dbReference type="InterPro" id="IPR050428">
    <property type="entry name" value="TCS_sensor_his_kinase"/>
</dbReference>
<dbReference type="Pfam" id="PF02518">
    <property type="entry name" value="HATPase_c"/>
    <property type="match status" value="1"/>
</dbReference>
<dbReference type="SUPFAM" id="SSF55874">
    <property type="entry name" value="ATPase domain of HSP90 chaperone/DNA topoisomerase II/histidine kinase"/>
    <property type="match status" value="1"/>
</dbReference>